<dbReference type="eggNOG" id="COG1246">
    <property type="taxonomic scope" value="Bacteria"/>
</dbReference>
<dbReference type="Pfam" id="PF00583">
    <property type="entry name" value="Acetyltransf_1"/>
    <property type="match status" value="1"/>
</dbReference>
<dbReference type="PANTHER" id="PTHR43626">
    <property type="entry name" value="ACYL-COA N-ACYLTRANSFERASE"/>
    <property type="match status" value="1"/>
</dbReference>
<dbReference type="InterPro" id="IPR045039">
    <property type="entry name" value="NSI-like"/>
</dbReference>
<feature type="domain" description="N-acetyltransferase" evidence="3">
    <location>
        <begin position="1"/>
        <end position="152"/>
    </location>
</feature>
<dbReference type="PROSITE" id="PS51186">
    <property type="entry name" value="GNAT"/>
    <property type="match status" value="1"/>
</dbReference>
<evidence type="ECO:0000256" key="2">
    <source>
        <dbReference type="ARBA" id="ARBA00023315"/>
    </source>
</evidence>
<dbReference type="SUPFAM" id="SSF55729">
    <property type="entry name" value="Acyl-CoA N-acyltransferases (Nat)"/>
    <property type="match status" value="1"/>
</dbReference>
<dbReference type="PANTHER" id="PTHR43626:SF4">
    <property type="entry name" value="GCN5-RELATED N-ACETYLTRANSFERASE 2, CHLOROPLASTIC"/>
    <property type="match status" value="1"/>
</dbReference>
<organism evidence="4 5">
    <name type="scientific">Desulfosudis oleivorans (strain DSM 6200 / JCM 39069 / Hxd3)</name>
    <name type="common">Desulfococcus oleovorans</name>
    <dbReference type="NCBI Taxonomy" id="96561"/>
    <lineage>
        <taxon>Bacteria</taxon>
        <taxon>Pseudomonadati</taxon>
        <taxon>Thermodesulfobacteriota</taxon>
        <taxon>Desulfobacteria</taxon>
        <taxon>Desulfobacterales</taxon>
        <taxon>Desulfosudaceae</taxon>
        <taxon>Desulfosudis</taxon>
    </lineage>
</organism>
<dbReference type="Proteomes" id="UP000008561">
    <property type="component" value="Chromosome"/>
</dbReference>
<dbReference type="InterPro" id="IPR016181">
    <property type="entry name" value="Acyl_CoA_acyltransferase"/>
</dbReference>
<dbReference type="STRING" id="96561.Dole_0134"/>
<keyword evidence="2" id="KW-0012">Acyltransferase</keyword>
<gene>
    <name evidence="4" type="ordered locus">Dole_0134</name>
</gene>
<protein>
    <submittedName>
        <fullName evidence="4">GCN5-related N-acetyltransferase</fullName>
    </submittedName>
</protein>
<keyword evidence="5" id="KW-1185">Reference proteome</keyword>
<evidence type="ECO:0000259" key="3">
    <source>
        <dbReference type="PROSITE" id="PS51186"/>
    </source>
</evidence>
<dbReference type="OrthoDB" id="9793138at2"/>
<dbReference type="Gene3D" id="3.40.630.30">
    <property type="match status" value="1"/>
</dbReference>
<dbReference type="GO" id="GO:0008080">
    <property type="term" value="F:N-acetyltransferase activity"/>
    <property type="evidence" value="ECO:0007669"/>
    <property type="project" value="InterPro"/>
</dbReference>
<dbReference type="NCBIfam" id="NF005840">
    <property type="entry name" value="PRK07757.1"/>
    <property type="match status" value="1"/>
</dbReference>
<dbReference type="AlphaFoldDB" id="A8ZSN1"/>
<sequence length="152" mass="17400">MIRKAKIKDIPQIYRLLSDFARQGSLLSRPLSKLYDDIRDFSVFVDPSSDETVIGCCALPVCWADLAEIRSLAVRQDHWGKNIGTQLVENAFDEARVFDIQQVFALTYVPAFFEKFGFSRIDRADLPLKIWADCITCVKFPDCDEIAMMKIL</sequence>
<reference evidence="4 5" key="1">
    <citation type="submission" date="2007-10" db="EMBL/GenBank/DDBJ databases">
        <title>Complete sequence of Desulfococcus oleovorans Hxd3.</title>
        <authorList>
            <consortium name="US DOE Joint Genome Institute"/>
            <person name="Copeland A."/>
            <person name="Lucas S."/>
            <person name="Lapidus A."/>
            <person name="Barry K."/>
            <person name="Glavina del Rio T."/>
            <person name="Dalin E."/>
            <person name="Tice H."/>
            <person name="Pitluck S."/>
            <person name="Kiss H."/>
            <person name="Brettin T."/>
            <person name="Bruce D."/>
            <person name="Detter J.C."/>
            <person name="Han C."/>
            <person name="Schmutz J."/>
            <person name="Larimer F."/>
            <person name="Land M."/>
            <person name="Hauser L."/>
            <person name="Kyrpides N."/>
            <person name="Kim E."/>
            <person name="Wawrik B."/>
            <person name="Richardson P."/>
        </authorList>
    </citation>
    <scope>NUCLEOTIDE SEQUENCE [LARGE SCALE GENOMIC DNA]</scope>
    <source>
        <strain evidence="5">DSM 6200 / JCM 39069 / Hxd3</strain>
    </source>
</reference>
<proteinExistence type="predicted"/>
<evidence type="ECO:0000313" key="4">
    <source>
        <dbReference type="EMBL" id="ABW65944.1"/>
    </source>
</evidence>
<dbReference type="InterPro" id="IPR000182">
    <property type="entry name" value="GNAT_dom"/>
</dbReference>
<dbReference type="CDD" id="cd04301">
    <property type="entry name" value="NAT_SF"/>
    <property type="match status" value="1"/>
</dbReference>
<name>A8ZSN1_DESOH</name>
<dbReference type="RefSeq" id="WP_012173563.1">
    <property type="nucleotide sequence ID" value="NC_009943.1"/>
</dbReference>
<evidence type="ECO:0000256" key="1">
    <source>
        <dbReference type="ARBA" id="ARBA00022679"/>
    </source>
</evidence>
<evidence type="ECO:0000313" key="5">
    <source>
        <dbReference type="Proteomes" id="UP000008561"/>
    </source>
</evidence>
<dbReference type="HOGENOM" id="CLU_119519_0_0_7"/>
<dbReference type="EMBL" id="CP000859">
    <property type="protein sequence ID" value="ABW65944.1"/>
    <property type="molecule type" value="Genomic_DNA"/>
</dbReference>
<keyword evidence="1 4" id="KW-0808">Transferase</keyword>
<dbReference type="GO" id="GO:0005737">
    <property type="term" value="C:cytoplasm"/>
    <property type="evidence" value="ECO:0007669"/>
    <property type="project" value="TreeGrafter"/>
</dbReference>
<dbReference type="KEGG" id="dol:Dole_0134"/>
<accession>A8ZSN1</accession>